<sequence length="588" mass="66071">MNFIQYFTPILALTLLIDDALAGEYRQFNFTSNCRGGGSDTNHQKIVFLEQGKAALLNESWNTKFLPLEDIQCMVMINTTTRYSGLFAVIQKLNFRTKSNGKSECRDYIQVKYGGSDKTPNVCEEIGTEETPAISFNSPTGEMSIQLHIGGRNPEDVEEFIEISMILTNYRDCDDTFAYSCFRNNKGCIPNEYYRDSVVNCNAPLCADEVSCLVGQQSVMRKTLNSSNIALSAITSFIFTAVAVGGCLWCCWKYRFCLEECFAGPPSTTADQQTNTVATQGAPIELQLPPTAGSTQGHQSIYRGLTYKECRGGFERFVGLLRKKKPKEFRNIAMDFMDEDLDEDETMEDSDSDYEPILNSILFHDRDGFRGSSATTRRHYILLVLQNLVGSGLIEYEGEGCIRKLPKIQGKQTTDKLIKNDIYQSVLQASGHRSTANQPWSLVKMMSDRQHQNSWTASQKCKVNNVFLPNGKERTAMRYDSKVFCGQFTPDGKHFVTACQEGEIRVYDATTSAYNHVNTLMGRDVEWSILDLDFTPDGREFVYATRSSCLHVGDLLGRSAEIVCIPFDECSIHKFASYSVQFANGGRL</sequence>
<dbReference type="SUPFAM" id="SSF50978">
    <property type="entry name" value="WD40 repeat-like"/>
    <property type="match status" value="1"/>
</dbReference>
<dbReference type="InterPro" id="IPR036322">
    <property type="entry name" value="WD40_repeat_dom_sf"/>
</dbReference>
<organism evidence="1 2">
    <name type="scientific">Phlebotomus papatasi</name>
    <name type="common">Sandfly</name>
    <dbReference type="NCBI Taxonomy" id="29031"/>
    <lineage>
        <taxon>Eukaryota</taxon>
        <taxon>Metazoa</taxon>
        <taxon>Ecdysozoa</taxon>
        <taxon>Arthropoda</taxon>
        <taxon>Hexapoda</taxon>
        <taxon>Insecta</taxon>
        <taxon>Pterygota</taxon>
        <taxon>Neoptera</taxon>
        <taxon>Endopterygota</taxon>
        <taxon>Diptera</taxon>
        <taxon>Nematocera</taxon>
        <taxon>Psychodoidea</taxon>
        <taxon>Psychodidae</taxon>
        <taxon>Phlebotomus</taxon>
        <taxon>Phlebotomus</taxon>
    </lineage>
</organism>
<dbReference type="InterPro" id="IPR015943">
    <property type="entry name" value="WD40/YVTN_repeat-like_dom_sf"/>
</dbReference>
<protein>
    <submittedName>
        <fullName evidence="1">Uncharacterized protein</fullName>
    </submittedName>
</protein>
<dbReference type="InterPro" id="IPR001680">
    <property type="entry name" value="WD40_rpt"/>
</dbReference>
<dbReference type="AlphaFoldDB" id="A0A1B0D1I0"/>
<dbReference type="EMBL" id="AJVK01022030">
    <property type="status" value="NOT_ANNOTATED_CDS"/>
    <property type="molecule type" value="Genomic_DNA"/>
</dbReference>
<name>A0A1B0D1I0_PHLPP</name>
<reference evidence="1" key="1">
    <citation type="submission" date="2022-08" db="UniProtKB">
        <authorList>
            <consortium name="EnsemblMetazoa"/>
        </authorList>
    </citation>
    <scope>IDENTIFICATION</scope>
    <source>
        <strain evidence="1">Israel</strain>
    </source>
</reference>
<keyword evidence="2" id="KW-1185">Reference proteome</keyword>
<dbReference type="Proteomes" id="UP000092462">
    <property type="component" value="Unassembled WGS sequence"/>
</dbReference>
<accession>A0A1B0D1I0</accession>
<dbReference type="PANTHER" id="PTHR19847:SF7">
    <property type="entry name" value="DDB1- AND CUL4-ASSOCIATED FACTOR 11"/>
    <property type="match status" value="1"/>
</dbReference>
<dbReference type="GO" id="GO:0043161">
    <property type="term" value="P:proteasome-mediated ubiquitin-dependent protein catabolic process"/>
    <property type="evidence" value="ECO:0007669"/>
    <property type="project" value="TreeGrafter"/>
</dbReference>
<dbReference type="EMBL" id="AJVK01022031">
    <property type="status" value="NOT_ANNOTATED_CDS"/>
    <property type="molecule type" value="Genomic_DNA"/>
</dbReference>
<dbReference type="GO" id="GO:0080008">
    <property type="term" value="C:Cul4-RING E3 ubiquitin ligase complex"/>
    <property type="evidence" value="ECO:0007669"/>
    <property type="project" value="TreeGrafter"/>
</dbReference>
<dbReference type="VEuPathDB" id="VectorBase:PPAI001203"/>
<dbReference type="InterPro" id="IPR051859">
    <property type="entry name" value="DCAF"/>
</dbReference>
<proteinExistence type="predicted"/>
<evidence type="ECO:0000313" key="2">
    <source>
        <dbReference type="Proteomes" id="UP000092462"/>
    </source>
</evidence>
<dbReference type="VEuPathDB" id="VectorBase:PPAPM1_001951"/>
<dbReference type="SMART" id="SM00320">
    <property type="entry name" value="WD40"/>
    <property type="match status" value="2"/>
</dbReference>
<dbReference type="EnsemblMetazoa" id="PPAI001203-RA">
    <property type="protein sequence ID" value="PPAI001203-PA"/>
    <property type="gene ID" value="PPAI001203"/>
</dbReference>
<dbReference type="EMBL" id="AJVK01022029">
    <property type="status" value="NOT_ANNOTATED_CDS"/>
    <property type="molecule type" value="Genomic_DNA"/>
</dbReference>
<dbReference type="PANTHER" id="PTHR19847">
    <property type="entry name" value="DDB1- AND CUL4-ASSOCIATED FACTOR 11"/>
    <property type="match status" value="1"/>
</dbReference>
<dbReference type="Gene3D" id="2.130.10.10">
    <property type="entry name" value="YVTN repeat-like/Quinoprotein amine dehydrogenase"/>
    <property type="match status" value="1"/>
</dbReference>
<evidence type="ECO:0000313" key="1">
    <source>
        <dbReference type="EnsemblMetazoa" id="PPAI001203-PA"/>
    </source>
</evidence>
<dbReference type="VEuPathDB" id="VectorBase:PPAPM1_007393"/>